<accession>A0A937AIP9</accession>
<dbReference type="InterPro" id="IPR025965">
    <property type="entry name" value="FlgD/Vpr_Ig-like"/>
</dbReference>
<dbReference type="GO" id="GO:0016787">
    <property type="term" value="F:hydrolase activity"/>
    <property type="evidence" value="ECO:0007669"/>
    <property type="project" value="UniProtKB-KW"/>
</dbReference>
<dbReference type="InterPro" id="IPR031778">
    <property type="entry name" value="Sortilin_N"/>
</dbReference>
<proteinExistence type="predicted"/>
<dbReference type="SUPFAM" id="SSF50939">
    <property type="entry name" value="Sialidases"/>
    <property type="match status" value="2"/>
</dbReference>
<dbReference type="InterPro" id="IPR036278">
    <property type="entry name" value="Sialidase_sf"/>
</dbReference>
<dbReference type="Pfam" id="PF15902">
    <property type="entry name" value="Sortilin-Vps10"/>
    <property type="match status" value="2"/>
</dbReference>
<evidence type="ECO:0000313" key="4">
    <source>
        <dbReference type="EMBL" id="MBL0767159.1"/>
    </source>
</evidence>
<dbReference type="InterPro" id="IPR015943">
    <property type="entry name" value="WD40/YVTN_repeat-like_dom_sf"/>
</dbReference>
<keyword evidence="5" id="KW-1185">Reference proteome</keyword>
<protein>
    <submittedName>
        <fullName evidence="4">Glycosyl hydrolase</fullName>
    </submittedName>
</protein>
<dbReference type="EMBL" id="JAERQG010000007">
    <property type="protein sequence ID" value="MBL0767159.1"/>
    <property type="molecule type" value="Genomic_DNA"/>
</dbReference>
<keyword evidence="1" id="KW-0677">Repeat</keyword>
<evidence type="ECO:0000313" key="5">
    <source>
        <dbReference type="Proteomes" id="UP000642920"/>
    </source>
</evidence>
<name>A0A937AIP9_9BACT</name>
<dbReference type="Pfam" id="PF13860">
    <property type="entry name" value="FlgD_ig"/>
    <property type="match status" value="1"/>
</dbReference>
<evidence type="ECO:0000259" key="2">
    <source>
        <dbReference type="Pfam" id="PF13860"/>
    </source>
</evidence>
<dbReference type="InterPro" id="IPR050310">
    <property type="entry name" value="VPS10-sortilin"/>
</dbReference>
<dbReference type="PANTHER" id="PTHR12106">
    <property type="entry name" value="SORTILIN RELATED"/>
    <property type="match status" value="1"/>
</dbReference>
<organism evidence="4 5">
    <name type="scientific">Marivirga atlantica</name>
    <dbReference type="NCBI Taxonomy" id="1548457"/>
    <lineage>
        <taxon>Bacteria</taxon>
        <taxon>Pseudomonadati</taxon>
        <taxon>Bacteroidota</taxon>
        <taxon>Cytophagia</taxon>
        <taxon>Cytophagales</taxon>
        <taxon>Marivirgaceae</taxon>
        <taxon>Marivirga</taxon>
    </lineage>
</organism>
<dbReference type="Gene3D" id="2.130.10.10">
    <property type="entry name" value="YVTN repeat-like/Quinoprotein amine dehydrogenase"/>
    <property type="match status" value="4"/>
</dbReference>
<dbReference type="Gene3D" id="2.60.40.4070">
    <property type="match status" value="1"/>
</dbReference>
<feature type="domain" description="Sortilin N-terminal" evidence="3">
    <location>
        <begin position="695"/>
        <end position="814"/>
    </location>
</feature>
<dbReference type="SUPFAM" id="SSF110296">
    <property type="entry name" value="Oligoxyloglucan reducing end-specific cellobiohydrolase"/>
    <property type="match status" value="1"/>
</dbReference>
<dbReference type="PANTHER" id="PTHR12106:SF27">
    <property type="entry name" value="SORTILIN-RELATED RECEPTOR"/>
    <property type="match status" value="1"/>
</dbReference>
<reference evidence="4" key="1">
    <citation type="submission" date="2021-01" db="EMBL/GenBank/DDBJ databases">
        <title>Marivirga sp. nov., isolated from intertidal surface sediments.</title>
        <authorList>
            <person name="Zhang M."/>
        </authorList>
    </citation>
    <scope>NUCLEOTIDE SEQUENCE</scope>
    <source>
        <strain evidence="4">SM1354</strain>
    </source>
</reference>
<dbReference type="Proteomes" id="UP000642920">
    <property type="component" value="Unassembled WGS sequence"/>
</dbReference>
<comment type="caution">
    <text evidence="4">The sequence shown here is derived from an EMBL/GenBank/DDBJ whole genome shotgun (WGS) entry which is preliminary data.</text>
</comment>
<feature type="domain" description="Sortilin N-terminal" evidence="3">
    <location>
        <begin position="119"/>
        <end position="284"/>
    </location>
</feature>
<gene>
    <name evidence="4" type="ORF">JKP34_17970</name>
</gene>
<keyword evidence="4" id="KW-0378">Hydrolase</keyword>
<dbReference type="RefSeq" id="WP_201924666.1">
    <property type="nucleotide sequence ID" value="NZ_JAERQG010000007.1"/>
</dbReference>
<feature type="domain" description="FlgD/Vpr Ig-like" evidence="2">
    <location>
        <begin position="843"/>
        <end position="896"/>
    </location>
</feature>
<evidence type="ECO:0000259" key="3">
    <source>
        <dbReference type="Pfam" id="PF15902"/>
    </source>
</evidence>
<sequence>MKEFYYLLIVSFLLSVNLYGQTDGRFRDYPVRNVGPVMQGARIVDVDVNPKNSYEFYIAFASGGLYKTINNGNSFEPVFDNQGSLTIGDIALVPSDPQIIYVGTGENNSSRSSYAGDGIYKSSNSGETWVNIGLENTQHIGRIIVHPNNPDIVWVAAMGGLYSDNTERGVYMTTDAGANWNKVLYLDDKTGAIDLVIHPKNPEILYASMWQRKRYAWDFEGNGEGSGIYKSVDGGRTWELIMNGIHDDEYTGRIGLDISASNPEIVYATLDYQKETKEKKELENSEGLKFTEFKDMSVKEFLELSNDALDKFLDENGFPKRYNAVNVKKEVKTGLYKPEALANYFGDSNEALFNTNVSGLIVYKSVNGGDSWERTHEFDLDGVYYTYGYYFGEIRVSPADENEIYITGVPLIKSTDGGQTFQRTDTIGNVHSDHHSMWIDPDNPDHIILGNDGGLYISYDRGATWDHRNNMSVGQFYTVNVDMEEPYNIYGGLQDNGTLVGSSKTVPAVRGEWERLFGGDGMYVSADPRNSDIVYVGFQFGNYFRLDREANKSTYITPSHNIGDDKLRFNWRTPVLMSSHNPDILYIGSQKVHRSLNQGDSWDEISDDLTKGSKEGNVPFGTITEIVESPFQFGKLYVGTDDGNAWKYTLQNGWEKINNGLPNDLWVSSIHPSVHEKEVVYLSLTGYRNDDFTTHVYKSDDSGASWTSIASNITDEPVNVIYEDLKSPELLYLGTDKGTYLSTNAGENWEKFHAIPNVASYDMVIHPREQELVIGTHGRSVFVTDLKPIQKIVSDDFKDKSLIVYDIESVRFNEHWGEKRYPYLEANFSSIKLEYFIKEASKGALVIKVKNEEGDIIKTFEVKEADAGFGSVTWNGKTDTNDSFVQKGKYEVEYQYGKEKVTENLEVK</sequence>
<dbReference type="AlphaFoldDB" id="A0A937AIP9"/>
<evidence type="ECO:0000256" key="1">
    <source>
        <dbReference type="ARBA" id="ARBA00022737"/>
    </source>
</evidence>